<dbReference type="AlphaFoldDB" id="A0A2H1FX06"/>
<dbReference type="EMBL" id="LT854254">
    <property type="protein sequence ID" value="SMR45871.1"/>
    <property type="molecule type" value="Genomic_DNA"/>
</dbReference>
<accession>A0A2H1FX06</accession>
<evidence type="ECO:0000313" key="2">
    <source>
        <dbReference type="EMBL" id="SMR45871.1"/>
    </source>
</evidence>
<sequence length="478" mass="54105">MSFAFATYVLMAAAMLVATATPSDLPTPGISRRQTIFDNAINITSYATVVPAIAAQSDQDQTSVPFNPYAEVHEDLSGAAILPHADDYLAFEITETQTLVQRRGDIAKRQIQRPAYRGKCKMRCKENPQACQNACYYQNCIRNPSQGPIYYYEPGPNSASRQAVGVTVRYGTPCRTWPFGQKFWDPRARTAAPDIINLQCDEWPMNSMHRDPFVPLAAVPQVALRCMPNADNSRGATHVTYFRRRQAEWSTGGEFETERLGNNRPFIPGDWYEVEFLLDNFNLNDPAELAIFNTIGYCKPNPDCRNDGLQFRTTNVRSGSIPSVKEGKFYDNALHNTYRMTGQPADIQQFHIWLKITGQNNDQVEARVHVFSNGVETVLTRRRPSPMARNSYFELSPSGVQRQNIRVYRDALNCMLFTFTYGYPISTTQPWKSFTFKSNDGGWAEWSPTNGNYCVREDISSKKPGQSVTILKCTFPSW</sequence>
<gene>
    <name evidence="2" type="ORF">ZT1E4_G2489</name>
</gene>
<dbReference type="Proteomes" id="UP000245764">
    <property type="component" value="Chromosome 2"/>
</dbReference>
<keyword evidence="1" id="KW-0732">Signal</keyword>
<evidence type="ECO:0000256" key="1">
    <source>
        <dbReference type="SAM" id="SignalP"/>
    </source>
</evidence>
<reference evidence="3" key="1">
    <citation type="submission" date="2017-05" db="EMBL/GenBank/DDBJ databases">
        <authorList>
            <person name="Song R."/>
            <person name="Chenine A.L."/>
            <person name="Ruprecht R.M."/>
        </authorList>
    </citation>
    <scope>NUCLEOTIDE SEQUENCE [LARGE SCALE GENOMIC DNA]</scope>
</reference>
<evidence type="ECO:0000313" key="3">
    <source>
        <dbReference type="Proteomes" id="UP000245764"/>
    </source>
</evidence>
<feature type="signal peptide" evidence="1">
    <location>
        <begin position="1"/>
        <end position="20"/>
    </location>
</feature>
<proteinExistence type="predicted"/>
<name>A0A2H1FX06_ZYMTR</name>
<feature type="chain" id="PRO_5013675278" evidence="1">
    <location>
        <begin position="21"/>
        <end position="478"/>
    </location>
</feature>
<organism evidence="2 3">
    <name type="scientific">Zymoseptoria tritici ST99CH_1E4</name>
    <dbReference type="NCBI Taxonomy" id="1276532"/>
    <lineage>
        <taxon>Eukaryota</taxon>
        <taxon>Fungi</taxon>
        <taxon>Dikarya</taxon>
        <taxon>Ascomycota</taxon>
        <taxon>Pezizomycotina</taxon>
        <taxon>Dothideomycetes</taxon>
        <taxon>Dothideomycetidae</taxon>
        <taxon>Mycosphaerellales</taxon>
        <taxon>Mycosphaerellaceae</taxon>
        <taxon>Zymoseptoria</taxon>
    </lineage>
</organism>
<protein>
    <submittedName>
        <fullName evidence="2">Uncharacterized protein</fullName>
    </submittedName>
</protein>